<dbReference type="Gene3D" id="2.40.30.170">
    <property type="match status" value="1"/>
</dbReference>
<dbReference type="AlphaFoldDB" id="A0A382FTN5"/>
<dbReference type="Gene3D" id="1.10.287.470">
    <property type="entry name" value="Helix hairpin bin"/>
    <property type="match status" value="1"/>
</dbReference>
<feature type="domain" description="CusB-like beta-barrel" evidence="4">
    <location>
        <begin position="275"/>
        <end position="341"/>
    </location>
</feature>
<dbReference type="InterPro" id="IPR006143">
    <property type="entry name" value="RND_pump_MFP"/>
</dbReference>
<evidence type="ECO:0000313" key="5">
    <source>
        <dbReference type="EMBL" id="SVB65527.1"/>
    </source>
</evidence>
<evidence type="ECO:0000256" key="2">
    <source>
        <dbReference type="SAM" id="MobiDB-lite"/>
    </source>
</evidence>
<feature type="coiled-coil region" evidence="1">
    <location>
        <begin position="116"/>
        <end position="153"/>
    </location>
</feature>
<evidence type="ECO:0000259" key="4">
    <source>
        <dbReference type="Pfam" id="PF25954"/>
    </source>
</evidence>
<feature type="region of interest" description="Disordered" evidence="2">
    <location>
        <begin position="29"/>
        <end position="51"/>
    </location>
</feature>
<dbReference type="PANTHER" id="PTHR30469">
    <property type="entry name" value="MULTIDRUG RESISTANCE PROTEIN MDTA"/>
    <property type="match status" value="1"/>
</dbReference>
<dbReference type="Gene3D" id="2.40.50.100">
    <property type="match status" value="1"/>
</dbReference>
<dbReference type="InterPro" id="IPR058792">
    <property type="entry name" value="Beta-barrel_RND_2"/>
</dbReference>
<dbReference type="EMBL" id="UINC01051403">
    <property type="protein sequence ID" value="SVB65527.1"/>
    <property type="molecule type" value="Genomic_DNA"/>
</dbReference>
<feature type="domain" description="Multidrug resistance protein MdtA-like barrel-sandwich hybrid" evidence="3">
    <location>
        <begin position="86"/>
        <end position="262"/>
    </location>
</feature>
<evidence type="ECO:0000259" key="3">
    <source>
        <dbReference type="Pfam" id="PF25917"/>
    </source>
</evidence>
<dbReference type="GO" id="GO:0015562">
    <property type="term" value="F:efflux transmembrane transporter activity"/>
    <property type="evidence" value="ECO:0007669"/>
    <property type="project" value="TreeGrafter"/>
</dbReference>
<gene>
    <name evidence="5" type="ORF">METZ01_LOCUS218381</name>
</gene>
<dbReference type="SUPFAM" id="SSF111369">
    <property type="entry name" value="HlyD-like secretion proteins"/>
    <property type="match status" value="1"/>
</dbReference>
<keyword evidence="1" id="KW-0175">Coiled coil</keyword>
<accession>A0A382FTN5</accession>
<dbReference type="InterPro" id="IPR058625">
    <property type="entry name" value="MdtA-like_BSH"/>
</dbReference>
<protein>
    <submittedName>
        <fullName evidence="5">Uncharacterized protein</fullName>
    </submittedName>
</protein>
<dbReference type="GO" id="GO:1990281">
    <property type="term" value="C:efflux pump complex"/>
    <property type="evidence" value="ECO:0007669"/>
    <property type="project" value="TreeGrafter"/>
</dbReference>
<sequence>MKSSIIIAVFILLAVVGWIGSGQISNVKAQDESSKSTEQTQSEEKIILNNQNTDNNELNKVEVRNFTFKRIDQSIELQGQTTHNKKINVKSQTTGNIIEINFIRGDKVSKDDDLIKISMENRLELLNSSKKDLERLKKELDLNEKNKKNLLSQNKELIKLYEIEYASAKQLIDKGLSSKSKLSLASFNLANAKADQEDIKIKYESQLSNIESQIASVKSQLKNIELDIGNTSILAPFDGIISDKMIEVSEFITPGNILFTIIDLNPIKVQGYLSEFDVNKVQVGTKAIIENSNGIEKTGKISFISPSAETSTRTFEITIESNNSDLSFKSGITTKITIAGSELKAHKIPPSILTLLDDGTVGVKALDNDNIVIFYPTTTVKDTIDGMWVSGLPDEVALIVTGQEYVNIGDKISE</sequence>
<dbReference type="Pfam" id="PF25954">
    <property type="entry name" value="Beta-barrel_RND_2"/>
    <property type="match status" value="1"/>
</dbReference>
<reference evidence="5" key="1">
    <citation type="submission" date="2018-05" db="EMBL/GenBank/DDBJ databases">
        <authorList>
            <person name="Lanie J.A."/>
            <person name="Ng W.-L."/>
            <person name="Kazmierczak K.M."/>
            <person name="Andrzejewski T.M."/>
            <person name="Davidsen T.M."/>
            <person name="Wayne K.J."/>
            <person name="Tettelin H."/>
            <person name="Glass J.I."/>
            <person name="Rusch D."/>
            <person name="Podicherti R."/>
            <person name="Tsui H.-C.T."/>
            <person name="Winkler M.E."/>
        </authorList>
    </citation>
    <scope>NUCLEOTIDE SEQUENCE</scope>
</reference>
<name>A0A382FTN5_9ZZZZ</name>
<dbReference type="PANTHER" id="PTHR30469:SF29">
    <property type="entry name" value="BLR2860 PROTEIN"/>
    <property type="match status" value="1"/>
</dbReference>
<organism evidence="5">
    <name type="scientific">marine metagenome</name>
    <dbReference type="NCBI Taxonomy" id="408172"/>
    <lineage>
        <taxon>unclassified sequences</taxon>
        <taxon>metagenomes</taxon>
        <taxon>ecological metagenomes</taxon>
    </lineage>
</organism>
<evidence type="ECO:0000256" key="1">
    <source>
        <dbReference type="SAM" id="Coils"/>
    </source>
</evidence>
<dbReference type="NCBIfam" id="TIGR01730">
    <property type="entry name" value="RND_mfp"/>
    <property type="match status" value="1"/>
</dbReference>
<dbReference type="Pfam" id="PF25917">
    <property type="entry name" value="BSH_RND"/>
    <property type="match status" value="1"/>
</dbReference>
<feature type="coiled-coil region" evidence="1">
    <location>
        <begin position="200"/>
        <end position="227"/>
    </location>
</feature>
<proteinExistence type="predicted"/>